<accession>A0ACD5H449</accession>
<keyword evidence="1" id="KW-0548">Nucleotidyltransferase</keyword>
<sequence>MIPSSHTPSSTHSTGTWNEQPHLPVTGILLAGGAGRRMGGVDKGWLDWRGTPLIAQALAILRDDCAEIIISANRNLDRYAQWGYRVVSDSTKDFQGPLMGLAAGMAAASQPWVASIPVDSPRLPHDLVRRMWQAKKGRDLLVVRGAGHWHAVICLCRRALWPHLQDYLDNGGRRAQDWFQDLPYASLTLSAEALYNCNHPEDMT</sequence>
<dbReference type="EMBL" id="CP127523">
    <property type="protein sequence ID" value="XRI67729.1"/>
    <property type="molecule type" value="Genomic_DNA"/>
</dbReference>
<dbReference type="Proteomes" id="UP000470022">
    <property type="component" value="Chromosome"/>
</dbReference>
<organism evidence="1 2">
    <name type="scientific">Acidithiobacillus ferrianus</name>
    <dbReference type="NCBI Taxonomy" id="2678518"/>
    <lineage>
        <taxon>Bacteria</taxon>
        <taxon>Pseudomonadati</taxon>
        <taxon>Pseudomonadota</taxon>
        <taxon>Acidithiobacillia</taxon>
        <taxon>Acidithiobacillales</taxon>
        <taxon>Acidithiobacillaceae</taxon>
        <taxon>Acidithiobacillus</taxon>
    </lineage>
</organism>
<protein>
    <submittedName>
        <fullName evidence="1">Molybdenum cofactor guanylyltransferase MobA</fullName>
        <ecNumber evidence="1">2.7.7.77</ecNumber>
    </submittedName>
</protein>
<name>A0ACD5H449_9PROT</name>
<keyword evidence="2" id="KW-1185">Reference proteome</keyword>
<evidence type="ECO:0000313" key="2">
    <source>
        <dbReference type="Proteomes" id="UP000470022"/>
    </source>
</evidence>
<dbReference type="EC" id="2.7.7.77" evidence="1"/>
<proteinExistence type="predicted"/>
<evidence type="ECO:0000313" key="1">
    <source>
        <dbReference type="EMBL" id="XRI67729.1"/>
    </source>
</evidence>
<gene>
    <name evidence="1" type="primary">mobA</name>
    <name evidence="1" type="ORF">GL267_008095</name>
</gene>
<keyword evidence="1" id="KW-0808">Transferase</keyword>
<reference evidence="1" key="1">
    <citation type="submission" date="2023-06" db="EMBL/GenBank/DDBJ databases">
        <title>Complete and circular genome of Acidithiobacillus ferrianus DSM 107098.</title>
        <authorList>
            <person name="Norris P.R."/>
            <person name="Falagan C."/>
            <person name="Moya-Beltran A."/>
            <person name="Castro M."/>
            <person name="Quatrini R."/>
            <person name="Johnson D.B."/>
        </authorList>
    </citation>
    <scope>NUCLEOTIDE SEQUENCE</scope>
    <source>
        <strain evidence="1">MG</strain>
    </source>
</reference>